<name>A0ABS3KDM4_9PROT</name>
<evidence type="ECO:0000256" key="1">
    <source>
        <dbReference type="SAM" id="MobiDB-lite"/>
    </source>
</evidence>
<feature type="region of interest" description="Disordered" evidence="1">
    <location>
        <begin position="27"/>
        <end position="66"/>
    </location>
</feature>
<protein>
    <submittedName>
        <fullName evidence="3">DUF3597 domain-containing protein</fullName>
    </submittedName>
</protein>
<evidence type="ECO:0000259" key="2">
    <source>
        <dbReference type="Pfam" id="PF12200"/>
    </source>
</evidence>
<gene>
    <name evidence="3" type="ORF">IAI60_07425</name>
</gene>
<feature type="compositionally biased region" description="Low complexity" evidence="1">
    <location>
        <begin position="30"/>
        <end position="66"/>
    </location>
</feature>
<dbReference type="RefSeq" id="WP_207446014.1">
    <property type="nucleotide sequence ID" value="NZ_CP061091.1"/>
</dbReference>
<dbReference type="Pfam" id="PF12200">
    <property type="entry name" value="DUF3597"/>
    <property type="match status" value="1"/>
</dbReference>
<feature type="domain" description="DUF3597" evidence="2">
    <location>
        <begin position="3"/>
        <end position="149"/>
    </location>
</feature>
<keyword evidence="4" id="KW-1185">Reference proteome</keyword>
<comment type="caution">
    <text evidence="3">The sequence shown here is derived from an EMBL/GenBank/DDBJ whole genome shotgun (WGS) entry which is preliminary data.</text>
</comment>
<evidence type="ECO:0000313" key="3">
    <source>
        <dbReference type="EMBL" id="MBO1074436.1"/>
    </source>
</evidence>
<dbReference type="EMBL" id="JACTNF010000005">
    <property type="protein sequence ID" value="MBO1074436.1"/>
    <property type="molecule type" value="Genomic_DNA"/>
</dbReference>
<proteinExistence type="predicted"/>
<sequence length="154" mass="16283">MSIFSSIMSKVLGHKPQAARDAAIPSSLDTTNAPAPATPAAAQAPSAATPSVPTAETPPAAATATVSAQTVDVEAVLTEMASQSGRRLNWRQSIVDLMNLLDMDSSLKARKELARELNYAGDTDDTATMNIWLHKQVMRKLAENGGKVPAELRD</sequence>
<reference evidence="3 4" key="1">
    <citation type="submission" date="2020-09" db="EMBL/GenBank/DDBJ databases">
        <title>Roseomonas.</title>
        <authorList>
            <person name="Zhu W."/>
        </authorList>
    </citation>
    <scope>NUCLEOTIDE SEQUENCE [LARGE SCALE GENOMIC DNA]</scope>
    <source>
        <strain evidence="3 4">1311</strain>
    </source>
</reference>
<dbReference type="InterPro" id="IPR022016">
    <property type="entry name" value="DUF3597"/>
</dbReference>
<dbReference type="SUPFAM" id="SSF158634">
    <property type="entry name" value="RPA2825-like"/>
    <property type="match status" value="1"/>
</dbReference>
<accession>A0ABS3KDM4</accession>
<dbReference type="Proteomes" id="UP001518990">
    <property type="component" value="Unassembled WGS sequence"/>
</dbReference>
<organism evidence="3 4">
    <name type="scientific">Roseomonas marmotae</name>
    <dbReference type="NCBI Taxonomy" id="2768161"/>
    <lineage>
        <taxon>Bacteria</taxon>
        <taxon>Pseudomonadati</taxon>
        <taxon>Pseudomonadota</taxon>
        <taxon>Alphaproteobacteria</taxon>
        <taxon>Acetobacterales</taxon>
        <taxon>Roseomonadaceae</taxon>
        <taxon>Roseomonas</taxon>
    </lineage>
</organism>
<evidence type="ECO:0000313" key="4">
    <source>
        <dbReference type="Proteomes" id="UP001518990"/>
    </source>
</evidence>